<dbReference type="AlphaFoldDB" id="A0ABD2A0G5"/>
<protein>
    <submittedName>
        <fullName evidence="2">Suppressor of Mek1</fullName>
    </submittedName>
</protein>
<reference evidence="2 3" key="1">
    <citation type="journal article" date="2024" name="Ann. Entomol. Soc. Am.">
        <title>Genomic analyses of the southern and eastern yellowjacket wasps (Hymenoptera: Vespidae) reveal evolutionary signatures of social life.</title>
        <authorList>
            <person name="Catto M.A."/>
            <person name="Caine P.B."/>
            <person name="Orr S.E."/>
            <person name="Hunt B.G."/>
            <person name="Goodisman M.A.D."/>
        </authorList>
    </citation>
    <scope>NUCLEOTIDE SEQUENCE [LARGE SCALE GENOMIC DNA]</scope>
    <source>
        <strain evidence="2">233</strain>
        <tissue evidence="2">Head and thorax</tissue>
    </source>
</reference>
<evidence type="ECO:0000313" key="3">
    <source>
        <dbReference type="Proteomes" id="UP001607302"/>
    </source>
</evidence>
<keyword evidence="3" id="KW-1185">Reference proteome</keyword>
<dbReference type="Pfam" id="PF15335">
    <property type="entry name" value="CAAP1"/>
    <property type="match status" value="1"/>
</dbReference>
<gene>
    <name evidence="2" type="ORF">V1478_016656</name>
</gene>
<evidence type="ECO:0000313" key="2">
    <source>
        <dbReference type="EMBL" id="KAL2714099.1"/>
    </source>
</evidence>
<comment type="caution">
    <text evidence="2">The sequence shown here is derived from an EMBL/GenBank/DDBJ whole genome shotgun (WGS) entry which is preliminary data.</text>
</comment>
<organism evidence="2 3">
    <name type="scientific">Vespula squamosa</name>
    <name type="common">Southern yellow jacket</name>
    <name type="synonym">Wasp</name>
    <dbReference type="NCBI Taxonomy" id="30214"/>
    <lineage>
        <taxon>Eukaryota</taxon>
        <taxon>Metazoa</taxon>
        <taxon>Ecdysozoa</taxon>
        <taxon>Arthropoda</taxon>
        <taxon>Hexapoda</taxon>
        <taxon>Insecta</taxon>
        <taxon>Pterygota</taxon>
        <taxon>Neoptera</taxon>
        <taxon>Endopterygota</taxon>
        <taxon>Hymenoptera</taxon>
        <taxon>Apocrita</taxon>
        <taxon>Aculeata</taxon>
        <taxon>Vespoidea</taxon>
        <taxon>Vespidae</taxon>
        <taxon>Vespinae</taxon>
        <taxon>Vespula</taxon>
    </lineage>
</organism>
<sequence length="70" mass="8055">MSKSKKNSHSSEEFSSSYSSSSVSSDEEIDARDLKPMKDYLSNRRELARQLFKSVKPEKIRMMLPQALKV</sequence>
<proteinExistence type="predicted"/>
<feature type="region of interest" description="Disordered" evidence="1">
    <location>
        <begin position="1"/>
        <end position="35"/>
    </location>
</feature>
<accession>A0ABD2A0G5</accession>
<feature type="compositionally biased region" description="Low complexity" evidence="1">
    <location>
        <begin position="13"/>
        <end position="24"/>
    </location>
</feature>
<dbReference type="InterPro" id="IPR038991">
    <property type="entry name" value="CAAP1"/>
</dbReference>
<dbReference type="EMBL" id="JAUDFV010000157">
    <property type="protein sequence ID" value="KAL2714099.1"/>
    <property type="molecule type" value="Genomic_DNA"/>
</dbReference>
<evidence type="ECO:0000256" key="1">
    <source>
        <dbReference type="SAM" id="MobiDB-lite"/>
    </source>
</evidence>
<name>A0ABD2A0G5_VESSQ</name>
<dbReference type="Proteomes" id="UP001607302">
    <property type="component" value="Unassembled WGS sequence"/>
</dbReference>